<dbReference type="InterPro" id="IPR013083">
    <property type="entry name" value="Znf_RING/FYVE/PHD"/>
</dbReference>
<comment type="pathway">
    <text evidence="4">Protein modification; protein ubiquitination.</text>
</comment>
<dbReference type="CDD" id="cd16658">
    <property type="entry name" value="RING-Ubox_UBE4B"/>
    <property type="match status" value="1"/>
</dbReference>
<feature type="compositionally biased region" description="Polar residues" evidence="17">
    <location>
        <begin position="1"/>
        <end position="10"/>
    </location>
</feature>
<gene>
    <name evidence="19" type="ORF">OSB1V03_LOCUS8564</name>
</gene>
<evidence type="ECO:0000256" key="6">
    <source>
        <dbReference type="ARBA" id="ARBA00012483"/>
    </source>
</evidence>
<keyword evidence="20" id="KW-1185">Reference proteome</keyword>
<evidence type="ECO:0000256" key="9">
    <source>
        <dbReference type="ARBA" id="ARBA00022679"/>
    </source>
</evidence>
<dbReference type="Pfam" id="PF04564">
    <property type="entry name" value="U-box"/>
    <property type="match status" value="1"/>
</dbReference>
<dbReference type="PANTHER" id="PTHR13931">
    <property type="entry name" value="UBIQUITINATION FACTOR E4"/>
    <property type="match status" value="1"/>
</dbReference>
<evidence type="ECO:0000256" key="15">
    <source>
        <dbReference type="ARBA" id="ARBA00081821"/>
    </source>
</evidence>
<dbReference type="OrthoDB" id="20295at2759"/>
<dbReference type="GO" id="GO:0005634">
    <property type="term" value="C:nucleus"/>
    <property type="evidence" value="ECO:0007669"/>
    <property type="project" value="UniProtKB-SubCell"/>
</dbReference>
<keyword evidence="10" id="KW-0833">Ubl conjugation pathway</keyword>
<dbReference type="Gene3D" id="3.30.40.10">
    <property type="entry name" value="Zinc/RING finger domain, C3HC4 (zinc finger)"/>
    <property type="match status" value="1"/>
</dbReference>
<evidence type="ECO:0000256" key="7">
    <source>
        <dbReference type="ARBA" id="ARBA00022490"/>
    </source>
</evidence>
<evidence type="ECO:0000256" key="17">
    <source>
        <dbReference type="SAM" id="MobiDB-lite"/>
    </source>
</evidence>
<evidence type="ECO:0000256" key="4">
    <source>
        <dbReference type="ARBA" id="ARBA00004906"/>
    </source>
</evidence>
<dbReference type="PROSITE" id="PS51698">
    <property type="entry name" value="U_BOX"/>
    <property type="match status" value="1"/>
</dbReference>
<dbReference type="Pfam" id="PF10408">
    <property type="entry name" value="Ufd2P_core"/>
    <property type="match status" value="1"/>
</dbReference>
<comment type="catalytic activity">
    <reaction evidence="1">
        <text>S-ubiquitinyl-[E2 ubiquitin-conjugating enzyme]-L-cysteine + [acceptor protein]-L-lysine = [E2 ubiquitin-conjugating enzyme]-L-cysteine + N(6)-ubiquitinyl-[acceptor protein]-L-lysine.</text>
        <dbReference type="EC" id="2.3.2.27"/>
    </reaction>
</comment>
<evidence type="ECO:0000256" key="2">
    <source>
        <dbReference type="ARBA" id="ARBA00004123"/>
    </source>
</evidence>
<dbReference type="GO" id="GO:0000209">
    <property type="term" value="P:protein polyubiquitination"/>
    <property type="evidence" value="ECO:0007669"/>
    <property type="project" value="TreeGrafter"/>
</dbReference>
<accession>A0A7R9Q0X6</accession>
<evidence type="ECO:0000256" key="10">
    <source>
        <dbReference type="ARBA" id="ARBA00022786"/>
    </source>
</evidence>
<dbReference type="GO" id="GO:0006511">
    <property type="term" value="P:ubiquitin-dependent protein catabolic process"/>
    <property type="evidence" value="ECO:0007669"/>
    <property type="project" value="InterPro"/>
</dbReference>
<dbReference type="AlphaFoldDB" id="A0A7R9Q0X6"/>
<evidence type="ECO:0000313" key="20">
    <source>
        <dbReference type="Proteomes" id="UP000759131"/>
    </source>
</evidence>
<dbReference type="GO" id="GO:0005737">
    <property type="term" value="C:cytoplasm"/>
    <property type="evidence" value="ECO:0007669"/>
    <property type="project" value="UniProtKB-SubCell"/>
</dbReference>
<dbReference type="GO" id="GO:0000151">
    <property type="term" value="C:ubiquitin ligase complex"/>
    <property type="evidence" value="ECO:0007669"/>
    <property type="project" value="InterPro"/>
</dbReference>
<dbReference type="SUPFAM" id="SSF57850">
    <property type="entry name" value="RING/U-box"/>
    <property type="match status" value="1"/>
</dbReference>
<dbReference type="PANTHER" id="PTHR13931:SF2">
    <property type="entry name" value="UBIQUITIN CONJUGATION FACTOR E4 B"/>
    <property type="match status" value="1"/>
</dbReference>
<evidence type="ECO:0000256" key="14">
    <source>
        <dbReference type="ARBA" id="ARBA00072779"/>
    </source>
</evidence>
<dbReference type="InterPro" id="IPR019474">
    <property type="entry name" value="Ub_conjug_fac_E4_core"/>
</dbReference>
<evidence type="ECO:0000256" key="11">
    <source>
        <dbReference type="ARBA" id="ARBA00022990"/>
    </source>
</evidence>
<keyword evidence="7" id="KW-0963">Cytoplasm</keyword>
<protein>
    <recommendedName>
        <fullName evidence="14">Ubiquitin conjugation factor E4 B</fullName>
        <ecNumber evidence="6">2.3.2.27</ecNumber>
    </recommendedName>
    <alternativeName>
        <fullName evidence="16">RING-type E3 ubiquitin transferase E4 B</fullName>
    </alternativeName>
    <alternativeName>
        <fullName evidence="15">Ubiquitin fusion degradation protein 2</fullName>
    </alternativeName>
</protein>
<evidence type="ECO:0000256" key="5">
    <source>
        <dbReference type="ARBA" id="ARBA00007434"/>
    </source>
</evidence>
<evidence type="ECO:0000256" key="8">
    <source>
        <dbReference type="ARBA" id="ARBA00022553"/>
    </source>
</evidence>
<dbReference type="Proteomes" id="UP000759131">
    <property type="component" value="Unassembled WGS sequence"/>
</dbReference>
<feature type="domain" description="U-box" evidence="18">
    <location>
        <begin position="1101"/>
        <end position="1175"/>
    </location>
</feature>
<dbReference type="InterPro" id="IPR045132">
    <property type="entry name" value="UBE4"/>
</dbReference>
<organism evidence="19">
    <name type="scientific">Medioppia subpectinata</name>
    <dbReference type="NCBI Taxonomy" id="1979941"/>
    <lineage>
        <taxon>Eukaryota</taxon>
        <taxon>Metazoa</taxon>
        <taxon>Ecdysozoa</taxon>
        <taxon>Arthropoda</taxon>
        <taxon>Chelicerata</taxon>
        <taxon>Arachnida</taxon>
        <taxon>Acari</taxon>
        <taxon>Acariformes</taxon>
        <taxon>Sarcoptiformes</taxon>
        <taxon>Oribatida</taxon>
        <taxon>Brachypylina</taxon>
        <taxon>Oppioidea</taxon>
        <taxon>Oppiidae</taxon>
        <taxon>Medioppia</taxon>
    </lineage>
</organism>
<keyword evidence="9" id="KW-0808">Transferase</keyword>
<dbReference type="InterPro" id="IPR003613">
    <property type="entry name" value="Ubox_domain"/>
</dbReference>
<evidence type="ECO:0000256" key="1">
    <source>
        <dbReference type="ARBA" id="ARBA00000900"/>
    </source>
</evidence>
<evidence type="ECO:0000313" key="19">
    <source>
        <dbReference type="EMBL" id="CAD7628142.1"/>
    </source>
</evidence>
<keyword evidence="12" id="KW-0539">Nucleus</keyword>
<comment type="function">
    <text evidence="13">Ubiquitin-protein ligase that probably functions as an E3 ligase in conjunction with specific E1 and E2 ligases. May also function as an E4 ligase mediating the assembly of polyubiquitin chains on substrates ubiquitinated by another E3 ubiquitin ligase. May regulate myosin assembly in striated muscles together with STUB1 and VCP/p97 by targeting myosin chaperone UNC45B for proteasomal degradation.</text>
</comment>
<feature type="region of interest" description="Disordered" evidence="17">
    <location>
        <begin position="1"/>
        <end position="68"/>
    </location>
</feature>
<comment type="subcellular location">
    <subcellularLocation>
        <location evidence="3">Cytoplasm</location>
    </subcellularLocation>
    <subcellularLocation>
        <location evidence="2">Nucleus</location>
    </subcellularLocation>
</comment>
<dbReference type="GO" id="GO:0036503">
    <property type="term" value="P:ERAD pathway"/>
    <property type="evidence" value="ECO:0007669"/>
    <property type="project" value="InterPro"/>
</dbReference>
<keyword evidence="8" id="KW-0597">Phosphoprotein</keyword>
<evidence type="ECO:0000259" key="18">
    <source>
        <dbReference type="PROSITE" id="PS51698"/>
    </source>
</evidence>
<sequence>MSDEVNQNELSPEELRRKRLARLDGSQSADPLSPHISGINENEDTTTNQCIDDSVILPKTGSQENSEDIKCSEDENALNKCANNENVMKIPSNPLKDIENKSGLLSENSISGSESYSKLMEVDVDCDDMKADINHMQIDDNEKRESLKRPLEHNDLIETLTAHVVSDHLVPLAPSLDQLRLTMISRVLAVNWQQNEETNDMFVIELDKSIDETNVANLVQTILMEVISQMINSCDYESALKIYNALKGQRSSAQNGVIADHNYHNYSLYVKQLFKTKDKSVLVFVYLLDTYVRVLSEEKSAPNFSGDPSLPQLLADIQSQCIHFSSLLLTNSLTTHPSTPQTYTSILAQSLLDQSLPNGFMSSLVCSTYTTNKLTFKAIFIPLLQYLWQEMQNICSLANSESTYKPPLQALYELTLITINGKNVRPICQLITELQIWSPEPLSDAIGKEFSRFSFLAPFLRLSVFAEDDSKVVDKFFANPKTSAENTKQNNGELQHQLEYIRKELLFPTFHALLVNANSRESTLKYISEGLRRNKERSQLQSDERLVSGDGYLFNLVSVLQFLSVKIKREKIEPLYQFHPKTLVLLRKDESRIKFTSTEAEEWLSRLNANEEHAWSEANFNSQCFFLALHCHHISVIPCQRKYVRRIRAIRELTRYIEELNQSSSLLPYLPPNHANKIRRLREQVLKLTKAKACAECGLIDERFLGRCLAFYNQFIGLLLKSIDCGDHSTIVLPLPQNVPEMFASYPEWYIEDIAEFLLFVIQYCPQILDSHNINYDDLNSQDLIVFIIIMICSPHYISNPYLTAKFIEVMFVSSPILHNYTQEFYVQVLSHSLAELHLARSLMKFYTDIESTGASSEFYDKFSIRYHISIIFKSLWTHAIHKMAIIKESNSGKQFIKFINMLMNDTTYLLDESLQSLKRIHEVQEEMSDADKWNKQTREHQTARQRSLANDERQCRSYLTLATETVEMLHYLTESIRDPFMKPELVDRLAAMLNSNLEQLCGTKCKDLKVTNPEKYGWDPKHLLNQLTDIYIHLNCDQFAHAIASDERSYNKALFEDALIRMERVLNKGQHKIDEFTCLAQNVEKILESKLKFESEDWSEVPNEYKDPVMDTLMEDPVILPTSGHIMDRSIIARHLLNSSTDPFNRQHLTEDMLTPATELKDEIQKWKTTRLEATAAQPALHDDNQ</sequence>
<dbReference type="EMBL" id="OC859975">
    <property type="protein sequence ID" value="CAD7628142.1"/>
    <property type="molecule type" value="Genomic_DNA"/>
</dbReference>
<dbReference type="UniPathway" id="UPA00143"/>
<dbReference type="GO" id="GO:0034450">
    <property type="term" value="F:ubiquitin-ubiquitin ligase activity"/>
    <property type="evidence" value="ECO:0007669"/>
    <property type="project" value="InterPro"/>
</dbReference>
<dbReference type="EMBL" id="CAJPIZ010005400">
    <property type="protein sequence ID" value="CAG2108572.1"/>
    <property type="molecule type" value="Genomic_DNA"/>
</dbReference>
<evidence type="ECO:0000256" key="13">
    <source>
        <dbReference type="ARBA" id="ARBA00056267"/>
    </source>
</evidence>
<name>A0A7R9Q0X6_9ACAR</name>
<evidence type="ECO:0000256" key="3">
    <source>
        <dbReference type="ARBA" id="ARBA00004496"/>
    </source>
</evidence>
<dbReference type="EC" id="2.3.2.27" evidence="6"/>
<evidence type="ECO:0000256" key="12">
    <source>
        <dbReference type="ARBA" id="ARBA00023242"/>
    </source>
</evidence>
<keyword evidence="11" id="KW-0007">Acetylation</keyword>
<proteinExistence type="inferred from homology"/>
<dbReference type="SMART" id="SM00504">
    <property type="entry name" value="Ubox"/>
    <property type="match status" value="1"/>
</dbReference>
<comment type="similarity">
    <text evidence="5">Belongs to the ubiquitin conjugation factor E4 family.</text>
</comment>
<evidence type="ECO:0000256" key="16">
    <source>
        <dbReference type="ARBA" id="ARBA00083610"/>
    </source>
</evidence>
<reference evidence="19" key="1">
    <citation type="submission" date="2020-11" db="EMBL/GenBank/DDBJ databases">
        <authorList>
            <person name="Tran Van P."/>
        </authorList>
    </citation>
    <scope>NUCLEOTIDE SEQUENCE</scope>
</reference>
<dbReference type="FunFam" id="3.30.40.10:FF:000060">
    <property type="entry name" value="ubiquitin conjugation factor E4 B"/>
    <property type="match status" value="1"/>
</dbReference>